<feature type="chain" id="PRO_5037988837" evidence="3">
    <location>
        <begin position="28"/>
        <end position="846"/>
    </location>
</feature>
<dbReference type="AlphaFoldDB" id="A0A915A648"/>
<feature type="region of interest" description="Disordered" evidence="1">
    <location>
        <begin position="499"/>
        <end position="538"/>
    </location>
</feature>
<sequence length="846" mass="94430">MFVCGVLRFRRLYFPLWIAILSSSVKCGFYEGDLAKYSICIANCANKYGGEEVVVVLSGESTDRFRSENESLSFSLCKVGCMLPHYNGQLGASFRDGQSFSMSAVIIPESLPSTSAMLLCADVARNKSISGYIGLVNEDIQSTRTEFVVVAIVERQLNEDYESIESVVSTIFTSSRTFSFALPHQSRNRWLQLRAVTVSSDGRASEERNSRWYSVDELIPSSATMNLFVRQQALINNSVTVIIGWPPTDRPPACSLHVECITGATFWGKDFIPDMSMSIALSGLHFSSNYTVHILAWPNSDHSSSALGMLHFSTESCRDLTDDIFLCAPPPVRDIRWEEDADGRLSVVWDYDASTISSRLFFYFIVILHPLFTIQRSECQFLSANRCIIAQHMRSLTVDVSFSYCNYDAEVIVVDSDNRSSSSVFKRRFIPYSLPVDHGNVKITLFLVSLLSLYVAAILLFFVWRVLEGHFSRVRIDMRNSVRRAAMFRSVPLHSASVESEGKLTRNEGTEGNKRQTRAATRRKNSDEDADSSSYSSSGFGRTHIMCSGTVPQESSPFNGDDLSSYVQLITSSTSGEISSAGTIISRLDGMAASAFERDGSGLRQRHSNSLSPTSPSACSLRSPQCFSHSKSDLIDVVLLCDLTVTGKLGTGHFGAVDRVCFKSNARIAALKHVSDGTRGTRGRWNLYREAQVALDLCTSGHEHIVSLLALCYETRASRKLYGLVYECCEGGDLKRLLRRIYDRIRQLSKDNTDIYRPIRNTANVGLPDERFVAGDWRMRLIVALLKFALQISFAMEYVSSRRYVHRDIAARNILLSECLSMDPFDLGDNQIAKIADFGYAHTMML</sequence>
<dbReference type="SUPFAM" id="SSF56112">
    <property type="entry name" value="Protein kinase-like (PK-like)"/>
    <property type="match status" value="1"/>
</dbReference>
<dbReference type="InterPro" id="IPR000719">
    <property type="entry name" value="Prot_kinase_dom"/>
</dbReference>
<feature type="compositionally biased region" description="Polar residues" evidence="1">
    <location>
        <begin position="608"/>
        <end position="619"/>
    </location>
</feature>
<dbReference type="PANTHER" id="PTHR24416:SF611">
    <property type="entry name" value="TYROSINE-PROTEIN KINASE TRANSMEMBRANE RECEPTOR ROR"/>
    <property type="match status" value="1"/>
</dbReference>
<dbReference type="GO" id="GO:0004714">
    <property type="term" value="F:transmembrane receptor protein tyrosine kinase activity"/>
    <property type="evidence" value="ECO:0007669"/>
    <property type="project" value="TreeGrafter"/>
</dbReference>
<dbReference type="GO" id="GO:0007169">
    <property type="term" value="P:cell surface receptor protein tyrosine kinase signaling pathway"/>
    <property type="evidence" value="ECO:0007669"/>
    <property type="project" value="TreeGrafter"/>
</dbReference>
<dbReference type="InterPro" id="IPR011009">
    <property type="entry name" value="Kinase-like_dom_sf"/>
</dbReference>
<feature type="region of interest" description="Disordered" evidence="1">
    <location>
        <begin position="599"/>
        <end position="619"/>
    </location>
</feature>
<dbReference type="PROSITE" id="PS00109">
    <property type="entry name" value="PROTEIN_KINASE_TYR"/>
    <property type="match status" value="1"/>
</dbReference>
<keyword evidence="2" id="KW-0472">Membrane</keyword>
<dbReference type="Proteomes" id="UP000887569">
    <property type="component" value="Unplaced"/>
</dbReference>
<dbReference type="GO" id="GO:0005524">
    <property type="term" value="F:ATP binding"/>
    <property type="evidence" value="ECO:0007669"/>
    <property type="project" value="InterPro"/>
</dbReference>
<evidence type="ECO:0000256" key="3">
    <source>
        <dbReference type="SAM" id="SignalP"/>
    </source>
</evidence>
<dbReference type="SMART" id="SM00219">
    <property type="entry name" value="TyrKc"/>
    <property type="match status" value="1"/>
</dbReference>
<accession>A0A915A648</accession>
<dbReference type="InterPro" id="IPR008266">
    <property type="entry name" value="Tyr_kinase_AS"/>
</dbReference>
<feature type="domain" description="Protein kinase" evidence="4">
    <location>
        <begin position="643"/>
        <end position="846"/>
    </location>
</feature>
<dbReference type="GO" id="GO:0005886">
    <property type="term" value="C:plasma membrane"/>
    <property type="evidence" value="ECO:0007669"/>
    <property type="project" value="TreeGrafter"/>
</dbReference>
<evidence type="ECO:0000256" key="1">
    <source>
        <dbReference type="SAM" id="MobiDB-lite"/>
    </source>
</evidence>
<dbReference type="Pfam" id="PF07714">
    <property type="entry name" value="PK_Tyr_Ser-Thr"/>
    <property type="match status" value="1"/>
</dbReference>
<evidence type="ECO:0000256" key="2">
    <source>
        <dbReference type="SAM" id="Phobius"/>
    </source>
</evidence>
<keyword evidence="2" id="KW-1133">Transmembrane helix</keyword>
<dbReference type="PROSITE" id="PS50011">
    <property type="entry name" value="PROTEIN_KINASE_DOM"/>
    <property type="match status" value="1"/>
</dbReference>
<reference evidence="6" key="1">
    <citation type="submission" date="2022-11" db="UniProtKB">
        <authorList>
            <consortium name="WormBaseParasite"/>
        </authorList>
    </citation>
    <scope>IDENTIFICATION</scope>
</reference>
<dbReference type="PANTHER" id="PTHR24416">
    <property type="entry name" value="TYROSINE-PROTEIN KINASE RECEPTOR"/>
    <property type="match status" value="1"/>
</dbReference>
<dbReference type="Gene3D" id="1.10.510.10">
    <property type="entry name" value="Transferase(Phosphotransferase) domain 1"/>
    <property type="match status" value="1"/>
</dbReference>
<name>A0A915A648_PARUN</name>
<keyword evidence="2" id="KW-0812">Transmembrane</keyword>
<evidence type="ECO:0000313" key="5">
    <source>
        <dbReference type="Proteomes" id="UP000887569"/>
    </source>
</evidence>
<dbReference type="InterPro" id="IPR020635">
    <property type="entry name" value="Tyr_kinase_cat_dom"/>
</dbReference>
<evidence type="ECO:0000259" key="4">
    <source>
        <dbReference type="PROSITE" id="PS50011"/>
    </source>
</evidence>
<keyword evidence="5" id="KW-1185">Reference proteome</keyword>
<dbReference type="GO" id="GO:0043235">
    <property type="term" value="C:receptor complex"/>
    <property type="evidence" value="ECO:0007669"/>
    <property type="project" value="TreeGrafter"/>
</dbReference>
<dbReference type="InterPro" id="IPR050122">
    <property type="entry name" value="RTK"/>
</dbReference>
<keyword evidence="3" id="KW-0732">Signal</keyword>
<protein>
    <submittedName>
        <fullName evidence="6">Protein kinase domain-containing protein</fullName>
    </submittedName>
</protein>
<feature type="signal peptide" evidence="3">
    <location>
        <begin position="1"/>
        <end position="27"/>
    </location>
</feature>
<dbReference type="InterPro" id="IPR001245">
    <property type="entry name" value="Ser-Thr/Tyr_kinase_cat_dom"/>
</dbReference>
<feature type="compositionally biased region" description="Basic and acidic residues" evidence="1">
    <location>
        <begin position="500"/>
        <end position="514"/>
    </location>
</feature>
<feature type="transmembrane region" description="Helical" evidence="2">
    <location>
        <begin position="443"/>
        <end position="467"/>
    </location>
</feature>
<evidence type="ECO:0000313" key="6">
    <source>
        <dbReference type="WBParaSite" id="PgE161_g001_t01"/>
    </source>
</evidence>
<dbReference type="WBParaSite" id="PgE161_g001_t01">
    <property type="protein sequence ID" value="PgE161_g001_t01"/>
    <property type="gene ID" value="PgE161_g001"/>
</dbReference>
<organism evidence="5 6">
    <name type="scientific">Parascaris univalens</name>
    <name type="common">Nematode worm</name>
    <dbReference type="NCBI Taxonomy" id="6257"/>
    <lineage>
        <taxon>Eukaryota</taxon>
        <taxon>Metazoa</taxon>
        <taxon>Ecdysozoa</taxon>
        <taxon>Nematoda</taxon>
        <taxon>Chromadorea</taxon>
        <taxon>Rhabditida</taxon>
        <taxon>Spirurina</taxon>
        <taxon>Ascaridomorpha</taxon>
        <taxon>Ascaridoidea</taxon>
        <taxon>Ascarididae</taxon>
        <taxon>Parascaris</taxon>
    </lineage>
</organism>
<proteinExistence type="predicted"/>